<gene>
    <name evidence="2" type="ORF">FDG2_2428</name>
</gene>
<dbReference type="PANTHER" id="PTHR43319:SF3">
    <property type="entry name" value="BETA-LACTAMASE-RELATED DOMAIN-CONTAINING PROTEIN"/>
    <property type="match status" value="1"/>
</dbReference>
<organism evidence="2 3">
    <name type="scientific">Candidatus Protofrankia californiensis</name>
    <dbReference type="NCBI Taxonomy" id="1839754"/>
    <lineage>
        <taxon>Bacteria</taxon>
        <taxon>Bacillati</taxon>
        <taxon>Actinomycetota</taxon>
        <taxon>Actinomycetes</taxon>
        <taxon>Frankiales</taxon>
        <taxon>Frankiaceae</taxon>
        <taxon>Protofrankia</taxon>
    </lineage>
</organism>
<feature type="domain" description="Beta-lactamase-related" evidence="1">
    <location>
        <begin position="36"/>
        <end position="383"/>
    </location>
</feature>
<dbReference type="PANTHER" id="PTHR43319">
    <property type="entry name" value="BETA-LACTAMASE-RELATED"/>
    <property type="match status" value="1"/>
</dbReference>
<keyword evidence="3" id="KW-1185">Reference proteome</keyword>
<dbReference type="InterPro" id="IPR052907">
    <property type="entry name" value="Beta-lactamase/esterase"/>
</dbReference>
<evidence type="ECO:0000259" key="1">
    <source>
        <dbReference type="Pfam" id="PF00144"/>
    </source>
</evidence>
<dbReference type="InterPro" id="IPR012338">
    <property type="entry name" value="Beta-lactam/transpept-like"/>
</dbReference>
<reference evidence="3" key="1">
    <citation type="submission" date="2016-02" db="EMBL/GenBank/DDBJ databases">
        <authorList>
            <person name="Wibberg D."/>
        </authorList>
    </citation>
    <scope>NUCLEOTIDE SEQUENCE [LARGE SCALE GENOMIC DNA]</scope>
</reference>
<dbReference type="SUPFAM" id="SSF56601">
    <property type="entry name" value="beta-lactamase/transpeptidase-like"/>
    <property type="match status" value="1"/>
</dbReference>
<dbReference type="AlphaFoldDB" id="A0A1C3NXL3"/>
<proteinExistence type="predicted"/>
<dbReference type="Proteomes" id="UP000199013">
    <property type="component" value="Unassembled WGS sequence"/>
</dbReference>
<evidence type="ECO:0000313" key="3">
    <source>
        <dbReference type="Proteomes" id="UP000199013"/>
    </source>
</evidence>
<dbReference type="InterPro" id="IPR001466">
    <property type="entry name" value="Beta-lactam-related"/>
</dbReference>
<evidence type="ECO:0000313" key="2">
    <source>
        <dbReference type="EMBL" id="SBW22294.1"/>
    </source>
</evidence>
<protein>
    <recommendedName>
        <fullName evidence="1">Beta-lactamase-related domain-containing protein</fullName>
    </recommendedName>
</protein>
<accession>A0A1C3NXL3</accession>
<name>A0A1C3NXL3_9ACTN</name>
<sequence>MGMTMLLSNDDELIALSGPIQGVVSRGLEGVVDAFAANLADGLEIGAAFAVSQEGRCVVDIWGGFADGEGERPWSPDTLCPVFSGTKGLVALCLAILIDEGRLELNRGVRDYWPEFGKPGVLVRDVVSHTSRLPGITQPISVHDFLNQARMAEVIAAEQPSDDPRAAQCYHPFTFGWICAELIQRIDGRPLGLFFQEEVATPLGLELWIGLPAHLEHRVAVLSLASSWTQSYFLQPRFYSGDPLQRAIWANPKVLTADSFIWNDPRTHAAGVPGGGAIGTARAMAKMYDCLPELISREVLDLASTPLSQGLFGPIGEHRRFGVGFQLANDDQSLGPADALIGHTGAGGSIHGRWLDKSVGFSYLMNQLRGDGDVQRADRLLRALHEAIM</sequence>
<dbReference type="Pfam" id="PF00144">
    <property type="entry name" value="Beta-lactamase"/>
    <property type="match status" value="1"/>
</dbReference>
<dbReference type="EMBL" id="FLUV01001023">
    <property type="protein sequence ID" value="SBW22294.1"/>
    <property type="molecule type" value="Genomic_DNA"/>
</dbReference>
<dbReference type="Gene3D" id="3.40.710.10">
    <property type="entry name" value="DD-peptidase/beta-lactamase superfamily"/>
    <property type="match status" value="1"/>
</dbReference>